<dbReference type="InterPro" id="IPR011990">
    <property type="entry name" value="TPR-like_helical_dom_sf"/>
</dbReference>
<dbReference type="Proteomes" id="UP000049222">
    <property type="component" value="Unassembled WGS sequence"/>
</dbReference>
<dbReference type="InterPro" id="IPR051012">
    <property type="entry name" value="CellSynth/LPSAsmb/PSIAsmb"/>
</dbReference>
<dbReference type="PANTHER" id="PTHR45586">
    <property type="entry name" value="TPR REPEAT-CONTAINING PROTEIN PA4667"/>
    <property type="match status" value="1"/>
</dbReference>
<dbReference type="SUPFAM" id="SSF48452">
    <property type="entry name" value="TPR-like"/>
    <property type="match status" value="3"/>
</dbReference>
<evidence type="ECO:0000313" key="5">
    <source>
        <dbReference type="Proteomes" id="UP000049222"/>
    </source>
</evidence>
<name>A0A0M6YJV7_9RHOB</name>
<dbReference type="AlphaFoldDB" id="A0A0M6YJV7"/>
<evidence type="ECO:0000256" key="3">
    <source>
        <dbReference type="PROSITE-ProRule" id="PRU00339"/>
    </source>
</evidence>
<dbReference type="PANTHER" id="PTHR45586:SF1">
    <property type="entry name" value="LIPOPOLYSACCHARIDE ASSEMBLY PROTEIN B"/>
    <property type="match status" value="1"/>
</dbReference>
<reference evidence="4 5" key="1">
    <citation type="submission" date="2015-07" db="EMBL/GenBank/DDBJ databases">
        <authorList>
            <person name="Noorani M."/>
        </authorList>
    </citation>
    <scope>NUCLEOTIDE SEQUENCE [LARGE SCALE GENOMIC DNA]</scope>
    <source>
        <strain evidence="4 5">CECT 7802</strain>
    </source>
</reference>
<dbReference type="InterPro" id="IPR019734">
    <property type="entry name" value="TPR_rpt"/>
</dbReference>
<sequence>MKNVLRTGAVAMAVVLVLSGCRSEGERLSDYLISGQTFAEQGDHARAVIQYRNALKIDPDHAETRAAIAASYLAQGDVRQAEQEFTLLAERFPETLEFRSRLGEIALVSANWRALDRQADAADTIDAEAPDARALRLAARFRVARSQSDRAAQDSIAGEALELLQGRADHPILTRVVLDHLTTGDDPAQALPVLDAALAVDPHDAKLQLLRIRLLAQTQQADVAEMRLMELAELYPQDPQIAGLLVARHMSTGRTEQAEAVLRALARGAPQGDTEMRSVLVRFIQRVRGPEAALAELARLRDDAGETPAGTLYAAMDRSIRFDMGDRDGAIAGMQTLVDAVDDAPEGRILRVLLARMHDRLGNRPAARTLVARVLSDDAGDVGALKLRATWAIDEERPKQAIVDLRGALAQTPRDAELMTLLAVAHEQDGTRGLALEQLAAAAEVSGHAAREAQRYADALLDEGREAVALRVLAVAFEAHPTDLDLARTLADLRIARSDWGGVAQVLATLRRIDSADAVAVRQPIEAAYLLGQGRNDAAATALGGMLDADPDRQAAFARLVAGLIARGDLEIARTQLNLALVHRPDDLALRLMDADLARENGDVSQAEAAYRDLIADGRLGDVPILRLFGLLAGQARQEEADAVLAAGLIAVPTSRSLRLIESNRLQLAGDRAGSIAVLETLHAEDPMDAIAANNLASLLTEDTSDPDLLRRAARIIAPLQGTMNPAVSDTIGWIAFRRGDPEGALPLLERAVRGLPRDPAVHLRLARVQAELGQTAGARTTLETVLDMTDAADPVARAARTQLTALGG</sequence>
<dbReference type="RefSeq" id="WP_187298108.1">
    <property type="nucleotide sequence ID" value="NZ_CXSU01000011.1"/>
</dbReference>
<keyword evidence="5" id="KW-1185">Reference proteome</keyword>
<organism evidence="4 5">
    <name type="scientific">Jannaschia donghaensis</name>
    <dbReference type="NCBI Taxonomy" id="420998"/>
    <lineage>
        <taxon>Bacteria</taxon>
        <taxon>Pseudomonadati</taxon>
        <taxon>Pseudomonadota</taxon>
        <taxon>Alphaproteobacteria</taxon>
        <taxon>Rhodobacterales</taxon>
        <taxon>Roseobacteraceae</taxon>
        <taxon>Jannaschia</taxon>
    </lineage>
</organism>
<dbReference type="STRING" id="420998.JDO7802_01359"/>
<protein>
    <submittedName>
        <fullName evidence="4">Cellulose synthase subunit BcsC</fullName>
    </submittedName>
</protein>
<gene>
    <name evidence="4" type="ORF">JDO7802_01359</name>
</gene>
<dbReference type="Gene3D" id="1.25.40.10">
    <property type="entry name" value="Tetratricopeptide repeat domain"/>
    <property type="match status" value="4"/>
</dbReference>
<dbReference type="SMART" id="SM00028">
    <property type="entry name" value="TPR"/>
    <property type="match status" value="5"/>
</dbReference>
<dbReference type="PROSITE" id="PS50005">
    <property type="entry name" value="TPR"/>
    <property type="match status" value="1"/>
</dbReference>
<keyword evidence="2 3" id="KW-0802">TPR repeat</keyword>
<evidence type="ECO:0000256" key="1">
    <source>
        <dbReference type="ARBA" id="ARBA00022737"/>
    </source>
</evidence>
<keyword evidence="1" id="KW-0677">Repeat</keyword>
<dbReference type="Pfam" id="PF14559">
    <property type="entry name" value="TPR_19"/>
    <property type="match status" value="3"/>
</dbReference>
<dbReference type="EMBL" id="CXSU01000011">
    <property type="protein sequence ID" value="CTQ49346.1"/>
    <property type="molecule type" value="Genomic_DNA"/>
</dbReference>
<proteinExistence type="predicted"/>
<accession>A0A0M6YJV7</accession>
<dbReference type="PROSITE" id="PS51257">
    <property type="entry name" value="PROKAR_LIPOPROTEIN"/>
    <property type="match status" value="1"/>
</dbReference>
<evidence type="ECO:0000256" key="2">
    <source>
        <dbReference type="ARBA" id="ARBA00022803"/>
    </source>
</evidence>
<feature type="repeat" description="TPR" evidence="3">
    <location>
        <begin position="28"/>
        <end position="61"/>
    </location>
</feature>
<evidence type="ECO:0000313" key="4">
    <source>
        <dbReference type="EMBL" id="CTQ49346.1"/>
    </source>
</evidence>